<evidence type="ECO:0000313" key="6">
    <source>
        <dbReference type="EMBL" id="MFD1535278.1"/>
    </source>
</evidence>
<evidence type="ECO:0000259" key="5">
    <source>
        <dbReference type="PROSITE" id="PS51464"/>
    </source>
</evidence>
<feature type="domain" description="SIS" evidence="5">
    <location>
        <begin position="35"/>
        <end position="177"/>
    </location>
</feature>
<organism evidence="6 7">
    <name type="scientific">Pseudonocardia aurantiaca</name>
    <dbReference type="NCBI Taxonomy" id="75290"/>
    <lineage>
        <taxon>Bacteria</taxon>
        <taxon>Bacillati</taxon>
        <taxon>Actinomycetota</taxon>
        <taxon>Actinomycetes</taxon>
        <taxon>Pseudonocardiales</taxon>
        <taxon>Pseudonocardiaceae</taxon>
        <taxon>Pseudonocardia</taxon>
    </lineage>
</organism>
<dbReference type="SUPFAM" id="SSF53697">
    <property type="entry name" value="SIS domain"/>
    <property type="match status" value="1"/>
</dbReference>
<dbReference type="Pfam" id="PF01380">
    <property type="entry name" value="SIS"/>
    <property type="match status" value="1"/>
</dbReference>
<keyword evidence="6" id="KW-0378">Hydrolase</keyword>
<dbReference type="PANTHER" id="PTHR10937">
    <property type="entry name" value="GLUCOSAMINE--FRUCTOSE-6-PHOSPHATE AMINOTRANSFERASE, ISOMERIZING"/>
    <property type="match status" value="1"/>
</dbReference>
<dbReference type="EMBL" id="JBHUCP010000052">
    <property type="protein sequence ID" value="MFD1535278.1"/>
    <property type="molecule type" value="Genomic_DNA"/>
</dbReference>
<evidence type="ECO:0000256" key="3">
    <source>
        <dbReference type="ARBA" id="ARBA00016090"/>
    </source>
</evidence>
<accession>A0ABW4FXL4</accession>
<sequence>MRHEDMQLKWENMRAGIDAQVDLLAQAPRALHTEVATLLDGPAPSRLYTVGCGDSYFCGLAAEMAIESWTRQPMEALESLEFSRYAIRTAPEGSLVVAVSNSGEVARTVESLRFAGERGLRTVGITYNPESRLASAAQHVLKYDYRDVGFGPGTMSYLASVLSLLAVGLRVAELGGGLDAAGVEAELSAIEGLAPVLAETIAAAEEPAAALAATLTEDTKVFFLGGGPNYGTALFAMAKMIESARHNTVSQQLEEWAHEQYFCTVPGTVTVVHAPEGHSVDRAREQLRAVRDMKGTAVAVCAADDEETKALADVVFPVPAGVPEHLSPLLYCVASELISYHFALANEKVMLGFDDAWRKEVNFRQIFRSVIPETVPGLPAAP</sequence>
<evidence type="ECO:0000313" key="7">
    <source>
        <dbReference type="Proteomes" id="UP001597145"/>
    </source>
</evidence>
<dbReference type="InterPro" id="IPR001347">
    <property type="entry name" value="SIS_dom"/>
</dbReference>
<keyword evidence="7" id="KW-1185">Reference proteome</keyword>
<dbReference type="Gene3D" id="3.40.50.10490">
    <property type="entry name" value="Glucose-6-phosphate isomerase like protein, domain 1"/>
    <property type="match status" value="2"/>
</dbReference>
<comment type="catalytic activity">
    <reaction evidence="1">
        <text>D-fructose 6-phosphate + L-glutamine = D-glucosamine 6-phosphate + L-glutamate</text>
        <dbReference type="Rhea" id="RHEA:13237"/>
        <dbReference type="ChEBI" id="CHEBI:29985"/>
        <dbReference type="ChEBI" id="CHEBI:58359"/>
        <dbReference type="ChEBI" id="CHEBI:58725"/>
        <dbReference type="ChEBI" id="CHEBI:61527"/>
        <dbReference type="EC" id="2.6.1.16"/>
    </reaction>
</comment>
<reference evidence="7" key="1">
    <citation type="journal article" date="2019" name="Int. J. Syst. Evol. Microbiol.">
        <title>The Global Catalogue of Microorganisms (GCM) 10K type strain sequencing project: providing services to taxonomists for standard genome sequencing and annotation.</title>
        <authorList>
            <consortium name="The Broad Institute Genomics Platform"/>
            <consortium name="The Broad Institute Genome Sequencing Center for Infectious Disease"/>
            <person name="Wu L."/>
            <person name="Ma J."/>
        </authorList>
    </citation>
    <scope>NUCLEOTIDE SEQUENCE [LARGE SCALE GENOMIC DNA]</scope>
    <source>
        <strain evidence="7">JCM 12165</strain>
    </source>
</reference>
<protein>
    <recommendedName>
        <fullName evidence="3">Glutamine--fructose-6-phosphate aminotransferase [isomerizing]</fullName>
        <ecNumber evidence="2">2.6.1.16</ecNumber>
    </recommendedName>
</protein>
<dbReference type="PROSITE" id="PS51464">
    <property type="entry name" value="SIS"/>
    <property type="match status" value="2"/>
</dbReference>
<dbReference type="GO" id="GO:0016787">
    <property type="term" value="F:hydrolase activity"/>
    <property type="evidence" value="ECO:0007669"/>
    <property type="project" value="UniProtKB-KW"/>
</dbReference>
<dbReference type="InterPro" id="IPR035466">
    <property type="entry name" value="GlmS/AgaS_SIS"/>
</dbReference>
<dbReference type="PANTHER" id="PTHR10937:SF0">
    <property type="entry name" value="GLUTAMINE--FRUCTOSE-6-PHOSPHATE TRANSAMINASE (ISOMERIZING)"/>
    <property type="match status" value="1"/>
</dbReference>
<dbReference type="Proteomes" id="UP001597145">
    <property type="component" value="Unassembled WGS sequence"/>
</dbReference>
<evidence type="ECO:0000256" key="4">
    <source>
        <dbReference type="ARBA" id="ARBA00022737"/>
    </source>
</evidence>
<comment type="caution">
    <text evidence="6">The sequence shown here is derived from an EMBL/GenBank/DDBJ whole genome shotgun (WGS) entry which is preliminary data.</text>
</comment>
<proteinExistence type="predicted"/>
<feature type="domain" description="SIS" evidence="5">
    <location>
        <begin position="211"/>
        <end position="355"/>
    </location>
</feature>
<evidence type="ECO:0000256" key="1">
    <source>
        <dbReference type="ARBA" id="ARBA00001031"/>
    </source>
</evidence>
<name>A0ABW4FXL4_9PSEU</name>
<dbReference type="InterPro" id="IPR046348">
    <property type="entry name" value="SIS_dom_sf"/>
</dbReference>
<dbReference type="RefSeq" id="WP_343981464.1">
    <property type="nucleotide sequence ID" value="NZ_BAAAJG010000014.1"/>
</dbReference>
<keyword evidence="4" id="KW-0677">Repeat</keyword>
<dbReference type="CDD" id="cd05008">
    <property type="entry name" value="SIS_GlmS_GlmD_1"/>
    <property type="match status" value="1"/>
</dbReference>
<gene>
    <name evidence="6" type="ORF">ACFSCY_38325</name>
</gene>
<dbReference type="EC" id="2.6.1.16" evidence="2"/>
<evidence type="ECO:0000256" key="2">
    <source>
        <dbReference type="ARBA" id="ARBA00012916"/>
    </source>
</evidence>